<evidence type="ECO:0000313" key="2">
    <source>
        <dbReference type="EMBL" id="JAC51800.1"/>
    </source>
</evidence>
<feature type="compositionally biased region" description="Polar residues" evidence="1">
    <location>
        <begin position="8"/>
        <end position="21"/>
    </location>
</feature>
<sequence>MYQHIQLRRSSNWSSKPTSQKVDGLNAYKEKEVIEIYDDDDVLVLKELSNKMDELEEVILVEDDDALSLPQLSNESWSDFVDELTKKYEYDALQSTSVPQTTKAKRKFHISARNLSRARGYAATTDDNVISISSDEDEQSSTVLPTEHTHSSSTDFSSTIQVPAVTKSCNSPSQCELLTSVVNEGIKSLEEENKLDSGQLIEHSATAAPERINNETTQQSTEPISNLTLLAADAQNPMQHNVMTESNSSTACTDNITLSESLRSKGPSLSKHKGLSGINKKYHDIKRRTYKLTFHQILQIFDIEKAALSAIGAVPGEPIELDFPDLDMREFVKIVKNYQETESVDDVRHLWTQIKSWLSAMKPAYGTTTNYTKYHKKLNWYLSELMAQYIKFEIEHSIQNENYYKLKMEALMHTVSSLLNDDVNLKILTLLRTNFPERPSNFLDDLFKKFLTHPKVRLENNDYGIYRLKVLAFQKWMHYSNRKKEDIVDIAIKEGSAYLPRLVPKNTEDPFYRVDYNVPLIDDYDKQGTRKLLAENVSIDVLKNTINNYLLVYERQLFDDVVYRLSRRQCLEHLLTRYQLSYTN</sequence>
<feature type="region of interest" description="Disordered" evidence="1">
    <location>
        <begin position="132"/>
        <end position="157"/>
    </location>
</feature>
<feature type="region of interest" description="Disordered" evidence="1">
    <location>
        <begin position="1"/>
        <end position="21"/>
    </location>
</feature>
<name>A0A034WCF1_BACDO</name>
<evidence type="ECO:0000256" key="1">
    <source>
        <dbReference type="SAM" id="MobiDB-lite"/>
    </source>
</evidence>
<dbReference type="AlphaFoldDB" id="A0A034WCF1"/>
<proteinExistence type="predicted"/>
<accession>A0A034WCF1</accession>
<reference evidence="2" key="1">
    <citation type="journal article" date="2014" name="BMC Genomics">
        <title>Characterizing the developmental transcriptome of the oriental fruit fly, Bactrocera dorsalis (Diptera: Tephritidae) through comparative genomic analysis with Drosophila melanogaster utilizing modENCODE datasets.</title>
        <authorList>
            <person name="Geib S.M."/>
            <person name="Calla B."/>
            <person name="Hall B."/>
            <person name="Hou S."/>
            <person name="Manoukis N.C."/>
        </authorList>
    </citation>
    <scope>NUCLEOTIDE SEQUENCE</scope>
    <source>
        <strain evidence="2">Punador</strain>
    </source>
</reference>
<dbReference type="EMBL" id="GAKP01007151">
    <property type="protein sequence ID" value="JAC51801.1"/>
    <property type="molecule type" value="Transcribed_RNA"/>
</dbReference>
<organism evidence="2">
    <name type="scientific">Bactrocera dorsalis</name>
    <name type="common">Oriental fruit fly</name>
    <name type="synonym">Dacus dorsalis</name>
    <dbReference type="NCBI Taxonomy" id="27457"/>
    <lineage>
        <taxon>Eukaryota</taxon>
        <taxon>Metazoa</taxon>
        <taxon>Ecdysozoa</taxon>
        <taxon>Arthropoda</taxon>
        <taxon>Hexapoda</taxon>
        <taxon>Insecta</taxon>
        <taxon>Pterygota</taxon>
        <taxon>Neoptera</taxon>
        <taxon>Endopterygota</taxon>
        <taxon>Diptera</taxon>
        <taxon>Brachycera</taxon>
        <taxon>Muscomorpha</taxon>
        <taxon>Tephritoidea</taxon>
        <taxon>Tephritidae</taxon>
        <taxon>Bactrocera</taxon>
        <taxon>Bactrocera</taxon>
    </lineage>
</organism>
<dbReference type="EMBL" id="GAKP01007152">
    <property type="protein sequence ID" value="JAC51800.1"/>
    <property type="molecule type" value="Transcribed_RNA"/>
</dbReference>
<protein>
    <submittedName>
        <fullName evidence="2">Uncharacterized protein</fullName>
    </submittedName>
</protein>